<reference evidence="2 3" key="1">
    <citation type="journal article" date="2013" name="Int. J. Syst. Evol. Microbiol.">
        <title>Celerinatantimonas yamalensis sp. nov., a cold-adapted diazotrophic bacterium from a cold permafrost brine.</title>
        <authorList>
            <person name="Shcherbakova V."/>
            <person name="Chuvilskaya N."/>
            <person name="Rivkina E."/>
            <person name="Demidov N."/>
            <person name="Uchaeva V."/>
            <person name="Suetin S."/>
            <person name="Suzina N."/>
            <person name="Gilichinsky D."/>
        </authorList>
    </citation>
    <scope>NUCLEOTIDE SEQUENCE [LARGE SCALE GENOMIC DNA]</scope>
    <source>
        <strain evidence="2 3">C7</strain>
    </source>
</reference>
<feature type="signal peptide" evidence="1">
    <location>
        <begin position="1"/>
        <end position="27"/>
    </location>
</feature>
<organism evidence="2 3">
    <name type="scientific">Celerinatantimonas yamalensis</name>
    <dbReference type="NCBI Taxonomy" id="559956"/>
    <lineage>
        <taxon>Bacteria</taxon>
        <taxon>Pseudomonadati</taxon>
        <taxon>Pseudomonadota</taxon>
        <taxon>Gammaproteobacteria</taxon>
        <taxon>Celerinatantimonadaceae</taxon>
        <taxon>Celerinatantimonas</taxon>
    </lineage>
</organism>
<evidence type="ECO:0000256" key="1">
    <source>
        <dbReference type="SAM" id="SignalP"/>
    </source>
</evidence>
<evidence type="ECO:0000313" key="2">
    <source>
        <dbReference type="EMBL" id="MFM2486280.1"/>
    </source>
</evidence>
<proteinExistence type="predicted"/>
<sequence length="63" mass="6801">MKTIIKTLTIALISSSTLGLFASSAVAATSDSATMLQSNSALTSSNLTWQQTKQKFDIGRYYH</sequence>
<accession>A0ABW9GAK9</accession>
<feature type="chain" id="PRO_5046953615" evidence="1">
    <location>
        <begin position="28"/>
        <end position="63"/>
    </location>
</feature>
<evidence type="ECO:0000313" key="3">
    <source>
        <dbReference type="Proteomes" id="UP001629953"/>
    </source>
</evidence>
<keyword evidence="3" id="KW-1185">Reference proteome</keyword>
<dbReference type="Proteomes" id="UP001629953">
    <property type="component" value="Unassembled WGS sequence"/>
</dbReference>
<dbReference type="EMBL" id="JBEQCT010000007">
    <property type="protein sequence ID" value="MFM2486280.1"/>
    <property type="molecule type" value="Genomic_DNA"/>
</dbReference>
<protein>
    <submittedName>
        <fullName evidence="2">Uncharacterized protein</fullName>
    </submittedName>
</protein>
<name>A0ABW9GAK9_9GAMM</name>
<dbReference type="RefSeq" id="WP_408624564.1">
    <property type="nucleotide sequence ID" value="NZ_JBEQCT010000007.1"/>
</dbReference>
<keyword evidence="1" id="KW-0732">Signal</keyword>
<gene>
    <name evidence="2" type="ORF">ABUE30_14620</name>
</gene>
<comment type="caution">
    <text evidence="2">The sequence shown here is derived from an EMBL/GenBank/DDBJ whole genome shotgun (WGS) entry which is preliminary data.</text>
</comment>